<sequence>MLPTLISNSVLTFCFSSFNILILLLRASVSFRIFFSFFSNCSMWFFASKRFFSTIANLITMISLSLTADWCSFCNKIFSPSNMFFSLINNFIKSSFCSDVFTKNVYLLLISLI</sequence>
<dbReference type="EMBL" id="HBUE01049603">
    <property type="protein sequence ID" value="CAG6463786.1"/>
    <property type="molecule type" value="Transcribed_RNA"/>
</dbReference>
<proteinExistence type="predicted"/>
<keyword evidence="1" id="KW-0812">Transmembrane</keyword>
<organism evidence="2">
    <name type="scientific">Culex pipiens</name>
    <name type="common">House mosquito</name>
    <dbReference type="NCBI Taxonomy" id="7175"/>
    <lineage>
        <taxon>Eukaryota</taxon>
        <taxon>Metazoa</taxon>
        <taxon>Ecdysozoa</taxon>
        <taxon>Arthropoda</taxon>
        <taxon>Hexapoda</taxon>
        <taxon>Insecta</taxon>
        <taxon>Pterygota</taxon>
        <taxon>Neoptera</taxon>
        <taxon>Endopterygota</taxon>
        <taxon>Diptera</taxon>
        <taxon>Nematocera</taxon>
        <taxon>Culicoidea</taxon>
        <taxon>Culicidae</taxon>
        <taxon>Culicinae</taxon>
        <taxon>Culicini</taxon>
        <taxon>Culex</taxon>
        <taxon>Culex</taxon>
    </lineage>
</organism>
<evidence type="ECO:0000313" key="2">
    <source>
        <dbReference type="EMBL" id="CAG6463786.1"/>
    </source>
</evidence>
<accession>A0A8D8AUK9</accession>
<name>A0A8D8AUK9_CULPI</name>
<evidence type="ECO:0000256" key="1">
    <source>
        <dbReference type="SAM" id="Phobius"/>
    </source>
</evidence>
<feature type="transmembrane region" description="Helical" evidence="1">
    <location>
        <begin position="54"/>
        <end position="73"/>
    </location>
</feature>
<feature type="transmembrane region" description="Helical" evidence="1">
    <location>
        <begin position="6"/>
        <end position="24"/>
    </location>
</feature>
<keyword evidence="1" id="KW-1133">Transmembrane helix</keyword>
<keyword evidence="1" id="KW-0472">Membrane</keyword>
<reference evidence="2" key="1">
    <citation type="submission" date="2021-05" db="EMBL/GenBank/DDBJ databases">
        <authorList>
            <person name="Alioto T."/>
            <person name="Alioto T."/>
            <person name="Gomez Garrido J."/>
        </authorList>
    </citation>
    <scope>NUCLEOTIDE SEQUENCE</scope>
</reference>
<dbReference type="AlphaFoldDB" id="A0A8D8AUK9"/>
<protein>
    <submittedName>
        <fullName evidence="2">(northern house mosquito) hypothetical protein</fullName>
    </submittedName>
</protein>